<dbReference type="Pfam" id="PF23000">
    <property type="entry name" value="ChitinSynthase_IV_N"/>
    <property type="match status" value="1"/>
</dbReference>
<feature type="region of interest" description="Disordered" evidence="13">
    <location>
        <begin position="1678"/>
        <end position="1732"/>
    </location>
</feature>
<dbReference type="FunFam" id="3.90.550.10:FF:000139">
    <property type="entry name" value="Chitin synthase 8"/>
    <property type="match status" value="1"/>
</dbReference>
<dbReference type="SUPFAM" id="SSF53448">
    <property type="entry name" value="Nucleotide-diphospho-sugar transferases"/>
    <property type="match status" value="1"/>
</dbReference>
<feature type="transmembrane region" description="Helical" evidence="14">
    <location>
        <begin position="151"/>
        <end position="175"/>
    </location>
</feature>
<feature type="transmembrane region" description="Helical" evidence="14">
    <location>
        <begin position="1443"/>
        <end position="1464"/>
    </location>
</feature>
<dbReference type="CDD" id="cd04190">
    <property type="entry name" value="Chitin_synth_C"/>
    <property type="match status" value="1"/>
</dbReference>
<evidence type="ECO:0000256" key="9">
    <source>
        <dbReference type="ARBA" id="ARBA00023136"/>
    </source>
</evidence>
<feature type="compositionally biased region" description="Polar residues" evidence="13">
    <location>
        <begin position="1692"/>
        <end position="1704"/>
    </location>
</feature>
<feature type="region of interest" description="Disordered" evidence="13">
    <location>
        <begin position="611"/>
        <end position="648"/>
    </location>
</feature>
<feature type="transmembrane region" description="Helical" evidence="14">
    <location>
        <begin position="466"/>
        <end position="484"/>
    </location>
</feature>
<dbReference type="PANTHER" id="PTHR22914">
    <property type="entry name" value="CHITIN SYNTHASE"/>
    <property type="match status" value="1"/>
</dbReference>
<feature type="transmembrane region" description="Helical" evidence="14">
    <location>
        <begin position="496"/>
        <end position="520"/>
    </location>
</feature>
<feature type="transmembrane region" description="Helical" evidence="14">
    <location>
        <begin position="1007"/>
        <end position="1031"/>
    </location>
</feature>
<evidence type="ECO:0000256" key="7">
    <source>
        <dbReference type="ARBA" id="ARBA00022989"/>
    </source>
</evidence>
<dbReference type="Gene3D" id="3.90.550.10">
    <property type="entry name" value="Spore Coat Polysaccharide Biosynthesis Protein SpsA, Chain A"/>
    <property type="match status" value="1"/>
</dbReference>
<dbReference type="GO" id="GO:0004100">
    <property type="term" value="F:chitin synthase activity"/>
    <property type="evidence" value="ECO:0007669"/>
    <property type="project" value="UniProtKB-EC"/>
</dbReference>
<feature type="transmembrane region" description="Helical" evidence="14">
    <location>
        <begin position="1125"/>
        <end position="1143"/>
    </location>
</feature>
<feature type="transmembrane region" description="Helical" evidence="14">
    <location>
        <begin position="246"/>
        <end position="270"/>
    </location>
</feature>
<organism evidence="16 17">
    <name type="scientific">Hypsibius exemplaris</name>
    <name type="common">Freshwater tardigrade</name>
    <dbReference type="NCBI Taxonomy" id="2072580"/>
    <lineage>
        <taxon>Eukaryota</taxon>
        <taxon>Metazoa</taxon>
        <taxon>Ecdysozoa</taxon>
        <taxon>Tardigrada</taxon>
        <taxon>Eutardigrada</taxon>
        <taxon>Parachela</taxon>
        <taxon>Hypsibioidea</taxon>
        <taxon>Hypsibiidae</taxon>
        <taxon>Hypsibius</taxon>
    </lineage>
</organism>
<comment type="subcellular location">
    <subcellularLocation>
        <location evidence="1">Cell membrane</location>
        <topology evidence="1">Multi-pass membrane protein</topology>
    </subcellularLocation>
</comment>
<keyword evidence="4" id="KW-0328">Glycosyltransferase</keyword>
<comment type="similarity">
    <text evidence="11">Belongs to the chitin synthase family. Class IV subfamily.</text>
</comment>
<gene>
    <name evidence="16" type="ORF">BV898_03846</name>
</gene>
<accession>A0A1W0X4E0</accession>
<dbReference type="Pfam" id="PF03142">
    <property type="entry name" value="Chitin_synth_2"/>
    <property type="match status" value="1"/>
</dbReference>
<sequence length="1732" mass="197147">MTKLEDMMPGVPLSHIRTGPNTVEGAGTVPHRQVEELAPPPGAQDHVEEEDPYSLLPPMGMMMMDVPLDGDEEEEDDGEEPEEEEEEMVGQGGEGETVAMLDDGQKSMNRSTKDTIYGDTKGWDVFQVLEPEEHGHGNEKLVKLSIQIIKLFTYIVVFLLVLVCAVVAKGCVLFMTGNIVPGKKIKLCGETDTKTGVVITRDVVIPETVTVSWVWAIYFAYCIPELLNFVLSLYRSLFRSLEIPKFSVIVMVVLMEILHTVGMSVLLFIVLPGMDAVRGTMITNCLCFIPALLQLLSRNRSESHQYLRMCLDMTAICAQVTGFVVWPLIHPGGNLWCIPIALFLISIVWWENFLDKRSPFPFISRLAAHSERLYRTRYRIYMFLSPIKCLVMLGAMIGLTSINIRVKTLLDPLNFFTARNMSVVTTRTPLRTSDQIQDISQGMEIFDFRGAPVSSNELWLSQGTDALYVLLIQVLTAFFCYMAGKFACRIIIQQFSFAFPVNAAVPVLVSALVAVCSLRLQDNCFGTSILPRHLFFNVFEGNGIEDLITKEHVWIWLLWLFSQVWITFHIWNPKCERLAKAAKLFVLPLYHGLIIDQDLAMNRRRDDEAEVLSEDLRNSEKATAEDPSPHYETLSLKSESSREKHNKTADTVPKIIACATMWHETRDEMKQMLKSITRMDEDQAARRNAQEYLQVVDPDYYEYVTHIFFDDAFEVADDNDDENVVNSFVKLLCGVIDEAVSAVHQTPIRLRPPLVMSTPYGGRLIWTFPGGTKMHVHLKDKSLIRHRKRWSQVMYMYYLLGHQLMDLPIDVSRKETIAENTYLLTLDGDIDFKPHAVQLLVDLMKKNKALGAACGRIHPIGSGIMVWYQRFEYALGHWLQKATEHVLGCVMCCPGCFSLFRAKTVMDDNVMRRYAVKAEEALHYVQFDQGEDRWLCTLILQRGYRVEYCAASDAWTHAPEGFNEFFNQRRRWVPSTIANIIDLLLDAKNVVKVNDSISRWFIVYQTALMLGTILGPGTIFMMIIGACVAAFRVDNWTAFYGNMIPILLYIVVCLVCKAKWQLLLAQIMSTLYALLMMAVIVGTAIQISDDGWGSPSSIFLITIVTSFCTAAVIHPQEFFCIAHGFLYFLLIPAMYLLLMIYSLCNLNVVSWGTRETATKKTQAELQRDKADAEKVRKAKQQEGVFGMLRKMGGAEQQEEEGGLTFNCGNLFKCMMFTHPSENSTRDELIRIEEGLENLSKQVATLTNGGRTVEEEWLMAQNEHSPLYNNLRGPMMDPPTRVTTPKAQNMMMMNGGALASQFSNRDDYENISLGTHLYGEVEQEQSVIKYWMKDECFGTMNEGRVQLLDDKETTFWNDLIKKYLHPIDEDKQQQARIANDLKELRNKSVFMYFMFNALFILIVFLLQLNKYHLHVDWPLGVKMNVTLVNGQPKVTKEYLQLEPIGIVFVVFFFIILVVQSFAMVLHRFGTLSHILAATEIDWFKKKSQPNDRELIEKNAVEIARNLQALRGINDPNDNYRDDVDPRGPGFRKTIAHLEKQRRRRQKVGTLDVAFKKRLHELQSAAKAREAGDGSVRRRKYPVKTIDPQTEQAINHMVEEQNRVESLGFAKAKHFVGFKTNNDNEVDMFASTEDLQAPRAGIRSRKRLDDIFTTFAAPKQPEYDPDYGVGFTNSGFDPYDLGDNTVGGEDFEGENTSSVALTTAGQDTPLRRDSQRRPRSSLRRSPSVHTMDQR</sequence>
<evidence type="ECO:0000259" key="15">
    <source>
        <dbReference type="Pfam" id="PF23000"/>
    </source>
</evidence>
<feature type="domain" description="Chitin synthase chs-1/2 N-terminal putative transporter" evidence="15">
    <location>
        <begin position="145"/>
        <end position="396"/>
    </location>
</feature>
<evidence type="ECO:0000256" key="8">
    <source>
        <dbReference type="ARBA" id="ARBA00023054"/>
    </source>
</evidence>
<keyword evidence="17" id="KW-1185">Reference proteome</keyword>
<dbReference type="InterPro" id="IPR004835">
    <property type="entry name" value="Chitin_synth"/>
</dbReference>
<keyword evidence="7 14" id="KW-1133">Transmembrane helix</keyword>
<evidence type="ECO:0000256" key="11">
    <source>
        <dbReference type="ARBA" id="ARBA00046329"/>
    </source>
</evidence>
<evidence type="ECO:0000313" key="17">
    <source>
        <dbReference type="Proteomes" id="UP000192578"/>
    </source>
</evidence>
<feature type="compositionally biased region" description="Basic and acidic residues" evidence="13">
    <location>
        <begin position="614"/>
        <end position="629"/>
    </location>
</feature>
<evidence type="ECO:0000256" key="5">
    <source>
        <dbReference type="ARBA" id="ARBA00022679"/>
    </source>
</evidence>
<feature type="transmembrane region" description="Helical" evidence="14">
    <location>
        <begin position="335"/>
        <end position="354"/>
    </location>
</feature>
<comment type="catalytic activity">
    <reaction evidence="12">
        <text>[(1-&gt;4)-N-acetyl-beta-D-glucosaminyl](n) + UDP-N-acetyl-alpha-D-glucosamine = [(1-&gt;4)-N-acetyl-beta-D-glucosaminyl](n+1) + UDP + H(+)</text>
        <dbReference type="Rhea" id="RHEA:16637"/>
        <dbReference type="Rhea" id="RHEA-COMP:9593"/>
        <dbReference type="Rhea" id="RHEA-COMP:9595"/>
        <dbReference type="ChEBI" id="CHEBI:15378"/>
        <dbReference type="ChEBI" id="CHEBI:17029"/>
        <dbReference type="ChEBI" id="CHEBI:57705"/>
        <dbReference type="ChEBI" id="CHEBI:58223"/>
        <dbReference type="EC" id="2.4.1.16"/>
    </reaction>
</comment>
<feature type="transmembrane region" description="Helical" evidence="14">
    <location>
        <begin position="213"/>
        <end position="234"/>
    </location>
</feature>
<feature type="transmembrane region" description="Helical" evidence="14">
    <location>
        <begin position="1388"/>
        <end position="1407"/>
    </location>
</feature>
<evidence type="ECO:0000256" key="1">
    <source>
        <dbReference type="ARBA" id="ARBA00004651"/>
    </source>
</evidence>
<feature type="transmembrane region" description="Helical" evidence="14">
    <location>
        <begin position="1037"/>
        <end position="1056"/>
    </location>
</feature>
<name>A0A1W0X4E0_HYPEX</name>
<keyword evidence="6 14" id="KW-0812">Transmembrane</keyword>
<feature type="compositionally biased region" description="Basic and acidic residues" evidence="13">
    <location>
        <begin position="639"/>
        <end position="648"/>
    </location>
</feature>
<evidence type="ECO:0000256" key="12">
    <source>
        <dbReference type="ARBA" id="ARBA00048014"/>
    </source>
</evidence>
<dbReference type="EMBL" id="MTYJ01000018">
    <property type="protein sequence ID" value="OQV22349.1"/>
    <property type="molecule type" value="Genomic_DNA"/>
</dbReference>
<reference evidence="17" key="1">
    <citation type="submission" date="2017-01" db="EMBL/GenBank/DDBJ databases">
        <title>Comparative genomics of anhydrobiosis in the tardigrade Hypsibius dujardini.</title>
        <authorList>
            <person name="Yoshida Y."/>
            <person name="Koutsovoulos G."/>
            <person name="Laetsch D."/>
            <person name="Stevens L."/>
            <person name="Kumar S."/>
            <person name="Horikawa D."/>
            <person name="Ishino K."/>
            <person name="Komine S."/>
            <person name="Tomita M."/>
            <person name="Blaxter M."/>
            <person name="Arakawa K."/>
        </authorList>
    </citation>
    <scope>NUCLEOTIDE SEQUENCE [LARGE SCALE GENOMIC DNA]</scope>
    <source>
        <strain evidence="17">Z151</strain>
    </source>
</reference>
<feature type="transmembrane region" description="Helical" evidence="14">
    <location>
        <begin position="276"/>
        <end position="297"/>
    </location>
</feature>
<dbReference type="GO" id="GO:0005886">
    <property type="term" value="C:plasma membrane"/>
    <property type="evidence" value="ECO:0007669"/>
    <property type="project" value="UniProtKB-SubCell"/>
</dbReference>
<feature type="compositionally biased region" description="Acidic residues" evidence="13">
    <location>
        <begin position="68"/>
        <end position="88"/>
    </location>
</feature>
<dbReference type="InterPro" id="IPR029044">
    <property type="entry name" value="Nucleotide-diphossugar_trans"/>
</dbReference>
<comment type="caution">
    <text evidence="16">The sequence shown here is derived from an EMBL/GenBank/DDBJ whole genome shotgun (WGS) entry which is preliminary data.</text>
</comment>
<proteinExistence type="inferred from homology"/>
<evidence type="ECO:0000313" key="16">
    <source>
        <dbReference type="EMBL" id="OQV22349.1"/>
    </source>
</evidence>
<keyword evidence="3" id="KW-1003">Cell membrane</keyword>
<dbReference type="InterPro" id="IPR055120">
    <property type="entry name" value="Chs-1/2_IV_N"/>
</dbReference>
<evidence type="ECO:0000256" key="4">
    <source>
        <dbReference type="ARBA" id="ARBA00022676"/>
    </source>
</evidence>
<dbReference type="EC" id="2.4.1.16" evidence="2"/>
<dbReference type="OrthoDB" id="370884at2759"/>
<evidence type="ECO:0000256" key="3">
    <source>
        <dbReference type="ARBA" id="ARBA00022475"/>
    </source>
</evidence>
<evidence type="ECO:0000256" key="13">
    <source>
        <dbReference type="SAM" id="MobiDB-lite"/>
    </source>
</evidence>
<feature type="transmembrane region" description="Helical" evidence="14">
    <location>
        <begin position="1093"/>
        <end position="1113"/>
    </location>
</feature>
<feature type="transmembrane region" description="Helical" evidence="14">
    <location>
        <begin position="380"/>
        <end position="404"/>
    </location>
</feature>
<evidence type="ECO:0000256" key="10">
    <source>
        <dbReference type="ARBA" id="ARBA00023180"/>
    </source>
</evidence>
<evidence type="ECO:0000256" key="14">
    <source>
        <dbReference type="SAM" id="Phobius"/>
    </source>
</evidence>
<keyword evidence="5" id="KW-0808">Transferase</keyword>
<dbReference type="Proteomes" id="UP000192578">
    <property type="component" value="Unassembled WGS sequence"/>
</dbReference>
<keyword evidence="9 14" id="KW-0472">Membrane</keyword>
<evidence type="ECO:0000256" key="6">
    <source>
        <dbReference type="ARBA" id="ARBA00022692"/>
    </source>
</evidence>
<keyword evidence="10" id="KW-0325">Glycoprotein</keyword>
<dbReference type="GO" id="GO:0006031">
    <property type="term" value="P:chitin biosynthetic process"/>
    <property type="evidence" value="ECO:0007669"/>
    <property type="project" value="TreeGrafter"/>
</dbReference>
<evidence type="ECO:0000256" key="2">
    <source>
        <dbReference type="ARBA" id="ARBA00012543"/>
    </source>
</evidence>
<protein>
    <recommendedName>
        <fullName evidence="2">chitin synthase</fullName>
        <ecNumber evidence="2">2.4.1.16</ecNumber>
    </recommendedName>
</protein>
<dbReference type="PANTHER" id="PTHR22914:SF42">
    <property type="entry name" value="CHITIN SYNTHASE"/>
    <property type="match status" value="1"/>
</dbReference>
<feature type="transmembrane region" description="Helical" evidence="14">
    <location>
        <begin position="1063"/>
        <end position="1087"/>
    </location>
</feature>
<feature type="region of interest" description="Disordered" evidence="13">
    <location>
        <begin position="1"/>
        <end position="96"/>
    </location>
</feature>
<keyword evidence="8" id="KW-0175">Coiled coil</keyword>